<protein>
    <submittedName>
        <fullName evidence="1">Uncharacterized protein</fullName>
    </submittedName>
</protein>
<organism evidence="1 2">
    <name type="scientific">Fusarium solani subsp. cucurbitae</name>
    <name type="common">Neocosmosporum cucurbitae</name>
    <dbReference type="NCBI Taxonomy" id="2747967"/>
    <lineage>
        <taxon>Eukaryota</taxon>
        <taxon>Fungi</taxon>
        <taxon>Dikarya</taxon>
        <taxon>Ascomycota</taxon>
        <taxon>Pezizomycotina</taxon>
        <taxon>Sordariomycetes</taxon>
        <taxon>Hypocreomycetidae</taxon>
        <taxon>Hypocreales</taxon>
        <taxon>Nectriaceae</taxon>
        <taxon>Fusarium</taxon>
        <taxon>Fusarium solani species complex</taxon>
    </lineage>
</organism>
<reference evidence="1" key="1">
    <citation type="submission" date="2021-11" db="EMBL/GenBank/DDBJ databases">
        <title>Fusarium solani-melongenae Genome sequencing and assembly.</title>
        <authorList>
            <person name="Xie S."/>
            <person name="Huang L."/>
            <person name="Zhang X."/>
        </authorList>
    </citation>
    <scope>NUCLEOTIDE SEQUENCE</scope>
    <source>
        <strain evidence="1">CRI 24-3</strain>
    </source>
</reference>
<accession>A0ACD3ZH39</accession>
<gene>
    <name evidence="1" type="ORF">LCI18_011192</name>
</gene>
<evidence type="ECO:0000313" key="1">
    <source>
        <dbReference type="EMBL" id="UPL00258.1"/>
    </source>
</evidence>
<dbReference type="Proteomes" id="UP000830768">
    <property type="component" value="Chromosome 9"/>
</dbReference>
<sequence length="260" mass="29335">MTGLAAFHGGKSRYSDLSRLCHHLSVYNRPTPDPQSTSRCHLCLDSSKVNLGQGTYRDEYGQPWVLPSVRAARKRLDEKGLNHGYLPILGLAGLRLSAAQAVLGKTFFQEQESKVATCQSVSGTGALHLVGVLLARFYPVRPKVYIPEPTWSNHTQVFSSIGFECRPFSYYNEDKKRLDFDSYLKALRTTAPRSVFVLHACAHDPTGFDPTEDQWREIGRLMKECELFPVFDAAYLGFNSRCLDQDTFSFDISFKSYSSR</sequence>
<name>A0ACD3ZH39_FUSSC</name>
<keyword evidence="2" id="KW-1185">Reference proteome</keyword>
<evidence type="ECO:0000313" key="2">
    <source>
        <dbReference type="Proteomes" id="UP000830768"/>
    </source>
</evidence>
<proteinExistence type="predicted"/>
<dbReference type="EMBL" id="CP090037">
    <property type="protein sequence ID" value="UPL00258.1"/>
    <property type="molecule type" value="Genomic_DNA"/>
</dbReference>